<proteinExistence type="predicted"/>
<comment type="caution">
    <text evidence="1">The sequence shown here is derived from an EMBL/GenBank/DDBJ whole genome shotgun (WGS) entry which is preliminary data.</text>
</comment>
<dbReference type="Proteomes" id="UP000629468">
    <property type="component" value="Unassembled WGS sequence"/>
</dbReference>
<evidence type="ECO:0000313" key="1">
    <source>
        <dbReference type="EMBL" id="KAF7771783.1"/>
    </source>
</evidence>
<dbReference type="AlphaFoldDB" id="A0A8H7F145"/>
<sequence length="99" mass="11180">MNEQASELVIPICSISWLRCRPPPVILGARSIPDGEHYEFVTSPSTLVLEERTGARLDSFYARVTTLSHYSTNSVTWILCVGWLPFSDRSFNIVDYSLV</sequence>
<name>A0A8H7F145_AGABI</name>
<gene>
    <name evidence="1" type="ORF">Agabi119p4_6094</name>
</gene>
<protein>
    <submittedName>
        <fullName evidence="1">Uncharacterized protein</fullName>
    </submittedName>
</protein>
<reference evidence="1 2" key="1">
    <citation type="journal article" name="Sci. Rep.">
        <title>Telomere-to-telomere assembled and centromere annotated genomes of the two main subspecies of the button mushroom Agaricus bisporus reveal especially polymorphic chromosome ends.</title>
        <authorList>
            <person name="Sonnenberg A.S.M."/>
            <person name="Sedaghat-Telgerd N."/>
            <person name="Lavrijssen B."/>
            <person name="Ohm R.A."/>
            <person name="Hendrickx P.M."/>
            <person name="Scholtmeijer K."/>
            <person name="Baars J.J.P."/>
            <person name="van Peer A."/>
        </authorList>
    </citation>
    <scope>NUCLEOTIDE SEQUENCE [LARGE SCALE GENOMIC DNA]</scope>
    <source>
        <strain evidence="1 2">H119_p4</strain>
    </source>
</reference>
<organism evidence="1 2">
    <name type="scientific">Agaricus bisporus var. burnettii</name>
    <dbReference type="NCBI Taxonomy" id="192524"/>
    <lineage>
        <taxon>Eukaryota</taxon>
        <taxon>Fungi</taxon>
        <taxon>Dikarya</taxon>
        <taxon>Basidiomycota</taxon>
        <taxon>Agaricomycotina</taxon>
        <taxon>Agaricomycetes</taxon>
        <taxon>Agaricomycetidae</taxon>
        <taxon>Agaricales</taxon>
        <taxon>Agaricineae</taxon>
        <taxon>Agaricaceae</taxon>
        <taxon>Agaricus</taxon>
    </lineage>
</organism>
<evidence type="ECO:0000313" key="2">
    <source>
        <dbReference type="Proteomes" id="UP000629468"/>
    </source>
</evidence>
<accession>A0A8H7F145</accession>
<dbReference type="EMBL" id="JABXXO010000008">
    <property type="protein sequence ID" value="KAF7771783.1"/>
    <property type="molecule type" value="Genomic_DNA"/>
</dbReference>